<proteinExistence type="predicted"/>
<dbReference type="KEGG" id="aqg:HRU87_06300"/>
<feature type="region of interest" description="Disordered" evidence="1">
    <location>
        <begin position="25"/>
        <end position="44"/>
    </location>
</feature>
<feature type="transmembrane region" description="Helical" evidence="2">
    <location>
        <begin position="73"/>
        <end position="94"/>
    </location>
</feature>
<evidence type="ECO:0000256" key="1">
    <source>
        <dbReference type="SAM" id="MobiDB-lite"/>
    </source>
</evidence>
<name>A0A7D4QNN1_9MICO</name>
<dbReference type="RefSeq" id="WP_173494064.1">
    <property type="nucleotide sequence ID" value="NZ_CP054056.1"/>
</dbReference>
<keyword evidence="2" id="KW-1133">Transmembrane helix</keyword>
<feature type="signal peptide" evidence="3">
    <location>
        <begin position="1"/>
        <end position="22"/>
    </location>
</feature>
<sequence length="103" mass="11063">MRKFVALLMIAPALMTPVAALAYDTGPDESQESEHIIGPSNVEEMNVPQMSEPISVENIRISNLTPADHFVNATTPLVLALGLGSLGLVIYTLIRSSENADKD</sequence>
<organism evidence="4 5">
    <name type="scientific">Aquiluna borgnonia</name>
    <dbReference type="NCBI Taxonomy" id="2499157"/>
    <lineage>
        <taxon>Bacteria</taxon>
        <taxon>Bacillati</taxon>
        <taxon>Actinomycetota</taxon>
        <taxon>Actinomycetes</taxon>
        <taxon>Micrococcales</taxon>
        <taxon>Microbacteriaceae</taxon>
        <taxon>Luna cluster</taxon>
        <taxon>Luna-1 subcluster</taxon>
        <taxon>Aquiluna</taxon>
    </lineage>
</organism>
<evidence type="ECO:0000256" key="2">
    <source>
        <dbReference type="SAM" id="Phobius"/>
    </source>
</evidence>
<dbReference type="Proteomes" id="UP000501003">
    <property type="component" value="Chromosome"/>
</dbReference>
<evidence type="ECO:0000313" key="5">
    <source>
        <dbReference type="Proteomes" id="UP000501003"/>
    </source>
</evidence>
<dbReference type="EMBL" id="CP054056">
    <property type="protein sequence ID" value="QKJ25767.1"/>
    <property type="molecule type" value="Genomic_DNA"/>
</dbReference>
<keyword evidence="3" id="KW-0732">Signal</keyword>
<dbReference type="AlphaFoldDB" id="A0A7D4QNN1"/>
<reference evidence="4 5" key="1">
    <citation type="submission" date="2020-05" db="EMBL/GenBank/DDBJ databases">
        <title>Aquirufa sp. strain 15G-AUS-rot a new Aquirufa species.</title>
        <authorList>
            <person name="Pitt A."/>
            <person name="Hahn M.W."/>
        </authorList>
    </citation>
    <scope>NUCLEOTIDE SEQUENCE [LARGE SCALE GENOMIC DNA]</scope>
    <source>
        <strain evidence="4 5">15G-AUS-rot</strain>
    </source>
</reference>
<keyword evidence="5" id="KW-1185">Reference proteome</keyword>
<evidence type="ECO:0000313" key="4">
    <source>
        <dbReference type="EMBL" id="QKJ25767.1"/>
    </source>
</evidence>
<keyword evidence="2" id="KW-0472">Membrane</keyword>
<keyword evidence="2" id="KW-0812">Transmembrane</keyword>
<feature type="chain" id="PRO_5028927413" evidence="3">
    <location>
        <begin position="23"/>
        <end position="103"/>
    </location>
</feature>
<evidence type="ECO:0000256" key="3">
    <source>
        <dbReference type="SAM" id="SignalP"/>
    </source>
</evidence>
<gene>
    <name evidence="4" type="ORF">HRU87_06300</name>
</gene>
<protein>
    <submittedName>
        <fullName evidence="4">Uncharacterized protein</fullName>
    </submittedName>
</protein>
<accession>A0A7D4QNN1</accession>